<proteinExistence type="predicted"/>
<evidence type="ECO:0000259" key="1">
    <source>
        <dbReference type="Pfam" id="PF13649"/>
    </source>
</evidence>
<keyword evidence="3" id="KW-1185">Reference proteome</keyword>
<protein>
    <submittedName>
        <fullName evidence="2">Methyltransferase domain-containing protein</fullName>
    </submittedName>
</protein>
<reference evidence="2 3" key="1">
    <citation type="submission" date="2019-11" db="EMBL/GenBank/DDBJ databases">
        <title>Pedobacter petrophilus genome.</title>
        <authorList>
            <person name="Feldbauer M.J."/>
            <person name="Newman J.D."/>
        </authorList>
    </citation>
    <scope>NUCLEOTIDE SEQUENCE [LARGE SCALE GENOMIC DNA]</scope>
    <source>
        <strain evidence="2 3">LMG 29686</strain>
    </source>
</reference>
<dbReference type="InterPro" id="IPR041698">
    <property type="entry name" value="Methyltransf_25"/>
</dbReference>
<dbReference type="InterPro" id="IPR030373">
    <property type="entry name" value="PABS_CS"/>
</dbReference>
<keyword evidence="2" id="KW-0808">Transferase</keyword>
<dbReference type="GO" id="GO:0008168">
    <property type="term" value="F:methyltransferase activity"/>
    <property type="evidence" value="ECO:0007669"/>
    <property type="project" value="UniProtKB-KW"/>
</dbReference>
<dbReference type="AlphaFoldDB" id="A0A7K0G1X6"/>
<accession>A0A7K0G1X6</accession>
<dbReference type="EMBL" id="WKKH01000022">
    <property type="protein sequence ID" value="MRX77259.1"/>
    <property type="molecule type" value="Genomic_DNA"/>
</dbReference>
<dbReference type="Proteomes" id="UP000487757">
    <property type="component" value="Unassembled WGS sequence"/>
</dbReference>
<dbReference type="Gene3D" id="3.40.50.150">
    <property type="entry name" value="Vaccinia Virus protein VP39"/>
    <property type="match status" value="1"/>
</dbReference>
<evidence type="ECO:0000313" key="3">
    <source>
        <dbReference type="Proteomes" id="UP000487757"/>
    </source>
</evidence>
<dbReference type="SUPFAM" id="SSF53335">
    <property type="entry name" value="S-adenosyl-L-methionine-dependent methyltransferases"/>
    <property type="match status" value="1"/>
</dbReference>
<dbReference type="CDD" id="cd02440">
    <property type="entry name" value="AdoMet_MTases"/>
    <property type="match status" value="1"/>
</dbReference>
<dbReference type="GO" id="GO:0032259">
    <property type="term" value="P:methylation"/>
    <property type="evidence" value="ECO:0007669"/>
    <property type="project" value="UniProtKB-KW"/>
</dbReference>
<dbReference type="Pfam" id="PF13649">
    <property type="entry name" value="Methyltransf_25"/>
    <property type="match status" value="1"/>
</dbReference>
<dbReference type="InterPro" id="IPR029063">
    <property type="entry name" value="SAM-dependent_MTases_sf"/>
</dbReference>
<gene>
    <name evidence="2" type="ORF">GJU39_14310</name>
</gene>
<evidence type="ECO:0000313" key="2">
    <source>
        <dbReference type="EMBL" id="MRX77259.1"/>
    </source>
</evidence>
<name>A0A7K0G1X6_9SPHI</name>
<sequence>MKHLVNNYDKIANQYDFLSRLVFFKSQVQAQTDQLKYISGNSSILIVGGGTGWILEELAKVHPSGLHVVYVEISQKMIALSQTRDFKDNKVEFINLGVEDFETDQLFDVVLTPFLFDNFAEKRAGKVFHFLDNRLRKPGLWLFVDFSLNSKNGKWWKSLLLKSMYAFFKMIGIVETNRLTDIHPWFKKKTYTLVDQQFYYGSFISGTVYKK</sequence>
<dbReference type="PROSITE" id="PS01330">
    <property type="entry name" value="PABS_1"/>
    <property type="match status" value="1"/>
</dbReference>
<feature type="domain" description="Methyltransferase" evidence="1">
    <location>
        <begin position="44"/>
        <end position="137"/>
    </location>
</feature>
<organism evidence="2 3">
    <name type="scientific">Pedobacter petrophilus</name>
    <dbReference type="NCBI Taxonomy" id="1908241"/>
    <lineage>
        <taxon>Bacteria</taxon>
        <taxon>Pseudomonadati</taxon>
        <taxon>Bacteroidota</taxon>
        <taxon>Sphingobacteriia</taxon>
        <taxon>Sphingobacteriales</taxon>
        <taxon>Sphingobacteriaceae</taxon>
        <taxon>Pedobacter</taxon>
    </lineage>
</organism>
<keyword evidence="2" id="KW-0489">Methyltransferase</keyword>
<comment type="caution">
    <text evidence="2">The sequence shown here is derived from an EMBL/GenBank/DDBJ whole genome shotgun (WGS) entry which is preliminary data.</text>
</comment>